<name>R6TFV1_9BACT</name>
<proteinExistence type="predicted"/>
<gene>
    <name evidence="4" type="ORF">BN580_01008</name>
    <name evidence="5" type="ORF">MR241_02995</name>
</gene>
<dbReference type="InterPro" id="IPR001638">
    <property type="entry name" value="Solute-binding_3/MltF_N"/>
</dbReference>
<dbReference type="PROSITE" id="PS51257">
    <property type="entry name" value="PROKAR_LIPOPROTEIN"/>
    <property type="match status" value="1"/>
</dbReference>
<comment type="caution">
    <text evidence="4">The sequence shown here is derived from an EMBL/GenBank/DDBJ whole genome shotgun (WGS) entry which is preliminary data.</text>
</comment>
<dbReference type="Proteomes" id="UP000017938">
    <property type="component" value="Unassembled WGS sequence"/>
</dbReference>
<dbReference type="EMBL" id="JALEMU010000047">
    <property type="protein sequence ID" value="MCI5755245.1"/>
    <property type="molecule type" value="Genomic_DNA"/>
</dbReference>
<reference evidence="4" key="1">
    <citation type="submission" date="2012-11" db="EMBL/GenBank/DDBJ databases">
        <title>Dependencies among metagenomic species, viruses, plasmids and units of genetic variation.</title>
        <authorList>
            <person name="Nielsen H.B."/>
            <person name="Almeida M."/>
            <person name="Juncker A.S."/>
            <person name="Rasmussen S."/>
            <person name="Li J."/>
            <person name="Sunagawa S."/>
            <person name="Plichta D."/>
            <person name="Gautier L."/>
            <person name="Le Chatelier E."/>
            <person name="Peletier E."/>
            <person name="Bonde I."/>
            <person name="Nielsen T."/>
            <person name="Manichanh C."/>
            <person name="Arumugam M."/>
            <person name="Batto J."/>
            <person name="Santos M.B.Q.D."/>
            <person name="Blom N."/>
            <person name="Borruel N."/>
            <person name="Burgdorf K.S."/>
            <person name="Boumezbeur F."/>
            <person name="Casellas F."/>
            <person name="Dore J."/>
            <person name="Guarner F."/>
            <person name="Hansen T."/>
            <person name="Hildebrand F."/>
            <person name="Kaas R.S."/>
            <person name="Kennedy S."/>
            <person name="Kristiansen K."/>
            <person name="Kultima J.R."/>
            <person name="Leonard P."/>
            <person name="Levenez F."/>
            <person name="Lund O."/>
            <person name="Moumen B."/>
            <person name="Le Paslier D."/>
            <person name="Pons N."/>
            <person name="Pedersen O."/>
            <person name="Prifti E."/>
            <person name="Qin J."/>
            <person name="Raes J."/>
            <person name="Tap J."/>
            <person name="Tims S."/>
            <person name="Ussery D.W."/>
            <person name="Yamada T."/>
            <person name="MetaHit consortium"/>
            <person name="Renault P."/>
            <person name="Sicheritz-Ponten T."/>
            <person name="Bork P."/>
            <person name="Wang J."/>
            <person name="Brunak S."/>
            <person name="Ehrlich S.D."/>
        </authorList>
    </citation>
    <scope>NUCLEOTIDE SEQUENCE [LARGE SCALE GENOMIC DNA]</scope>
</reference>
<evidence type="ECO:0000313" key="5">
    <source>
        <dbReference type="EMBL" id="MCI5755245.1"/>
    </source>
</evidence>
<dbReference type="AlphaFoldDB" id="R6TFV1"/>
<dbReference type="Gene3D" id="3.40.190.10">
    <property type="entry name" value="Periplasmic binding protein-like II"/>
    <property type="match status" value="2"/>
</dbReference>
<dbReference type="Proteomes" id="UP001139365">
    <property type="component" value="Unassembled WGS sequence"/>
</dbReference>
<keyword evidence="1 2" id="KW-0732">Signal</keyword>
<dbReference type="PANTHER" id="PTHR35936:SF17">
    <property type="entry name" value="ARGININE-BINDING EXTRACELLULAR PROTEIN ARTP"/>
    <property type="match status" value="1"/>
</dbReference>
<evidence type="ECO:0000313" key="7">
    <source>
        <dbReference type="Proteomes" id="UP001139365"/>
    </source>
</evidence>
<sequence length="287" mass="30990">MKRVFTLLLAALMLSALVSCRGGEKKMLINDGVLRIGMECTYAPYNWTQTDDSNGAVPISNVKGAYANGYDVMIAKRICDANGWKLEIVSTDWDSLCPGIQSGSMDANIAGQSMTADRLKEVDMAGPYYYADIVVLTRKDSKYASATSIADLAGGKGTAQSGTIWYQSCLPQIKDCDLGSPAESAPAMIMALQSKEVDFVCTDLPTARAAVENDDSLVVLNFAGTDGDFQFADEAERAENVNIGISVRKGNTELLEKINSVLSKMTKDDFNNLMDEAIRIHSEMGGK</sequence>
<evidence type="ECO:0000259" key="3">
    <source>
        <dbReference type="SMART" id="SM00062"/>
    </source>
</evidence>
<evidence type="ECO:0000256" key="1">
    <source>
        <dbReference type="ARBA" id="ARBA00022729"/>
    </source>
</evidence>
<dbReference type="EMBL" id="CBFW010000104">
    <property type="protein sequence ID" value="CDC72318.1"/>
    <property type="molecule type" value="Genomic_DNA"/>
</dbReference>
<dbReference type="SMART" id="SM00062">
    <property type="entry name" value="PBPb"/>
    <property type="match status" value="1"/>
</dbReference>
<dbReference type="PANTHER" id="PTHR35936">
    <property type="entry name" value="MEMBRANE-BOUND LYTIC MUREIN TRANSGLYCOSYLASE F"/>
    <property type="match status" value="1"/>
</dbReference>
<evidence type="ECO:0000313" key="6">
    <source>
        <dbReference type="Proteomes" id="UP000017938"/>
    </source>
</evidence>
<feature type="chain" id="PRO_5041861155" evidence="2">
    <location>
        <begin position="22"/>
        <end position="287"/>
    </location>
</feature>
<evidence type="ECO:0000313" key="4">
    <source>
        <dbReference type="EMBL" id="CDC72318.1"/>
    </source>
</evidence>
<evidence type="ECO:0000256" key="2">
    <source>
        <dbReference type="SAM" id="SignalP"/>
    </source>
</evidence>
<dbReference type="Pfam" id="PF00497">
    <property type="entry name" value="SBP_bac_3"/>
    <property type="match status" value="1"/>
</dbReference>
<dbReference type="STRING" id="1263015.BN580_01008"/>
<feature type="domain" description="Solute-binding protein family 3/N-terminal" evidence="3">
    <location>
        <begin position="33"/>
        <end position="281"/>
    </location>
</feature>
<dbReference type="SUPFAM" id="SSF53850">
    <property type="entry name" value="Periplasmic binding protein-like II"/>
    <property type="match status" value="1"/>
</dbReference>
<reference evidence="5 7" key="2">
    <citation type="submission" date="2022-03" db="EMBL/GenBank/DDBJ databases">
        <title>Metagenome-assembled genomes from swine fecal metagenomes.</title>
        <authorList>
            <person name="Holman D.B."/>
            <person name="Kommadath A."/>
        </authorList>
    </citation>
    <scope>NUCLEOTIDE SEQUENCE [LARGE SCALE GENOMIC DNA]</scope>
    <source>
        <strain evidence="5">SUG147</strain>
    </source>
</reference>
<feature type="signal peptide" evidence="2">
    <location>
        <begin position="1"/>
        <end position="21"/>
    </location>
</feature>
<organism evidence="4 6">
    <name type="scientific">Candidatus Colimorpha enterica</name>
    <dbReference type="NCBI Taxonomy" id="3083063"/>
    <lineage>
        <taxon>Bacteria</taxon>
        <taxon>Pseudomonadati</taxon>
        <taxon>Bacteroidota</taxon>
        <taxon>Bacteroidia</taxon>
        <taxon>Bacteroidales</taxon>
        <taxon>Candidatus Colimorpha</taxon>
    </lineage>
</organism>
<accession>R6TFV1</accession>
<protein>
    <submittedName>
        <fullName evidence="5">Transporter substrate-binding domain-containing protein</fullName>
    </submittedName>
</protein>